<name>A0A1U6GUU6_9SPHN</name>
<feature type="compositionally biased region" description="Basic and acidic residues" evidence="1">
    <location>
        <begin position="44"/>
        <end position="61"/>
    </location>
</feature>
<dbReference type="STRING" id="428990.SAMN06295987_101538"/>
<keyword evidence="2" id="KW-0732">Signal</keyword>
<organism evidence="3 4">
    <name type="scientific">Novosphingobium mathurense</name>
    <dbReference type="NCBI Taxonomy" id="428990"/>
    <lineage>
        <taxon>Bacteria</taxon>
        <taxon>Pseudomonadati</taxon>
        <taxon>Pseudomonadota</taxon>
        <taxon>Alphaproteobacteria</taxon>
        <taxon>Sphingomonadales</taxon>
        <taxon>Sphingomonadaceae</taxon>
        <taxon>Novosphingobium</taxon>
    </lineage>
</organism>
<evidence type="ECO:0000313" key="3">
    <source>
        <dbReference type="EMBL" id="SLJ87313.1"/>
    </source>
</evidence>
<sequence length="106" mass="10875">MGRPILRILALIAPAFALSACGSGREAQLEQQLAKAKAQAQEQAEARAAAEREAAAARDQARQAALSDFYSGSEGDEGYVEDAPDADSAPADDAPPPDPGLPAIDA</sequence>
<reference evidence="4" key="1">
    <citation type="submission" date="2017-02" db="EMBL/GenBank/DDBJ databases">
        <authorList>
            <person name="Varghese N."/>
            <person name="Submissions S."/>
        </authorList>
    </citation>
    <scope>NUCLEOTIDE SEQUENCE [LARGE SCALE GENOMIC DNA]</scope>
    <source>
        <strain evidence="4">SM117</strain>
    </source>
</reference>
<evidence type="ECO:0000313" key="4">
    <source>
        <dbReference type="Proteomes" id="UP000190989"/>
    </source>
</evidence>
<evidence type="ECO:0000256" key="2">
    <source>
        <dbReference type="SAM" id="SignalP"/>
    </source>
</evidence>
<feature type="signal peptide" evidence="2">
    <location>
        <begin position="1"/>
        <end position="19"/>
    </location>
</feature>
<dbReference type="AlphaFoldDB" id="A0A1U6GUU6"/>
<dbReference type="PROSITE" id="PS51257">
    <property type="entry name" value="PROKAR_LIPOPROTEIN"/>
    <property type="match status" value="1"/>
</dbReference>
<proteinExistence type="predicted"/>
<dbReference type="Proteomes" id="UP000190989">
    <property type="component" value="Unassembled WGS sequence"/>
</dbReference>
<dbReference type="RefSeq" id="WP_079729387.1">
    <property type="nucleotide sequence ID" value="NZ_FVZE01000001.1"/>
</dbReference>
<dbReference type="EMBL" id="FVZE01000001">
    <property type="protein sequence ID" value="SLJ87313.1"/>
    <property type="molecule type" value="Genomic_DNA"/>
</dbReference>
<gene>
    <name evidence="3" type="ORF">SAMN06295987_101538</name>
</gene>
<feature type="compositionally biased region" description="Acidic residues" evidence="1">
    <location>
        <begin position="74"/>
        <end position="85"/>
    </location>
</feature>
<keyword evidence="4" id="KW-1185">Reference proteome</keyword>
<protein>
    <submittedName>
        <fullName evidence="3">Uncharacterized protein</fullName>
    </submittedName>
</protein>
<evidence type="ECO:0000256" key="1">
    <source>
        <dbReference type="SAM" id="MobiDB-lite"/>
    </source>
</evidence>
<accession>A0A1U6GUU6</accession>
<feature type="chain" id="PRO_5013295899" evidence="2">
    <location>
        <begin position="20"/>
        <end position="106"/>
    </location>
</feature>
<feature type="region of interest" description="Disordered" evidence="1">
    <location>
        <begin position="40"/>
        <end position="106"/>
    </location>
</feature>